<organism evidence="1 2">
    <name type="scientific">Aerococcus urinaeequi</name>
    <dbReference type="NCBI Taxonomy" id="51665"/>
    <lineage>
        <taxon>Bacteria</taxon>
        <taxon>Bacillati</taxon>
        <taxon>Bacillota</taxon>
        <taxon>Bacilli</taxon>
        <taxon>Lactobacillales</taxon>
        <taxon>Aerococcaceae</taxon>
        <taxon>Aerococcus</taxon>
    </lineage>
</organism>
<gene>
    <name evidence="1" type="ORF">H3232_03895</name>
</gene>
<keyword evidence="2" id="KW-1185">Reference proteome</keyword>
<sequence>MNDFKKLNAIVQDFYSYYSLLREYIDFNFSNSQSCNYSKYRNIIYPSLINSMYVGFEHHVKQLYILVYQHLKSTNTFTFNPKHFSLKDLPAYTAEDFTIQDDKLLLNMTESVVSYTKQNMDKETINSLFKRIGIEDIFSKVSTLDTQKYNYIEFISEDNIESRLKFFIRHRNTCAHGLIEEYMGKEILIEWIIFLIDCYNKILNSVTSKIFSNSTWNSYFFIKKIYKKNIICFDNDHNLDITTNSILCCKKNSNFMFYRVNSISHLNSMITSTKNYKEIGLDISSYYDNDLPREKNQIFIIN</sequence>
<evidence type="ECO:0008006" key="3">
    <source>
        <dbReference type="Google" id="ProtNLM"/>
    </source>
</evidence>
<reference evidence="1 2" key="1">
    <citation type="submission" date="2020-07" db="EMBL/GenBank/DDBJ databases">
        <title>Draft Genome Sequences of Lactobacillales Isolated from the International Space Station.</title>
        <authorList>
            <person name="Bharadwaj A.R."/>
            <person name="Singh N.K."/>
            <person name="Wood J.M."/>
            <person name="Debieu M."/>
            <person name="O'Hara N.B."/>
            <person name="Karouia F."/>
            <person name="Mason C.E."/>
            <person name="Venkateswaran K."/>
        </authorList>
    </citation>
    <scope>NUCLEOTIDE SEQUENCE [LARGE SCALE GENOMIC DNA]</scope>
    <source>
        <strain evidence="1 2">151250015-1-258-55</strain>
    </source>
</reference>
<evidence type="ECO:0000313" key="1">
    <source>
        <dbReference type="EMBL" id="MBA5746352.1"/>
    </source>
</evidence>
<name>A0ABR5ZX82_9LACT</name>
<dbReference type="Proteomes" id="UP000540056">
    <property type="component" value="Unassembled WGS sequence"/>
</dbReference>
<evidence type="ECO:0000313" key="2">
    <source>
        <dbReference type="Proteomes" id="UP000540056"/>
    </source>
</evidence>
<accession>A0ABR5ZX82</accession>
<dbReference type="RefSeq" id="WP_182023198.1">
    <property type="nucleotide sequence ID" value="NZ_JACGAM010000005.1"/>
</dbReference>
<protein>
    <recommendedName>
        <fullName evidence="3">MAE-28990/MAE-18760-like HEPN domain-containing protein</fullName>
    </recommendedName>
</protein>
<comment type="caution">
    <text evidence="1">The sequence shown here is derived from an EMBL/GenBank/DDBJ whole genome shotgun (WGS) entry which is preliminary data.</text>
</comment>
<dbReference type="EMBL" id="JACGAN010000005">
    <property type="protein sequence ID" value="MBA5746352.1"/>
    <property type="molecule type" value="Genomic_DNA"/>
</dbReference>
<proteinExistence type="predicted"/>